<evidence type="ECO:0000256" key="1">
    <source>
        <dbReference type="ARBA" id="ARBA00004903"/>
    </source>
</evidence>
<dbReference type="InterPro" id="IPR024072">
    <property type="entry name" value="DHFR-like_dom_sf"/>
</dbReference>
<name>A0A2T5JWK1_9RHOB</name>
<feature type="domain" description="DHFR" evidence="10">
    <location>
        <begin position="1"/>
        <end position="159"/>
    </location>
</feature>
<evidence type="ECO:0000313" key="11">
    <source>
        <dbReference type="EMBL" id="PTR14547.1"/>
    </source>
</evidence>
<comment type="pathway">
    <text evidence="1 8">Cofactor biosynthesis; tetrahydrofolate biosynthesis; 5,6,7,8-tetrahydrofolate from 7,8-dihydrofolate: step 1/1.</text>
</comment>
<reference evidence="11 12" key="1">
    <citation type="submission" date="2018-04" db="EMBL/GenBank/DDBJ databases">
        <title>Genomic Encyclopedia of Type Strains, Phase III (KMG-III): the genomes of soil and plant-associated and newly described type strains.</title>
        <authorList>
            <person name="Whitman W."/>
        </authorList>
    </citation>
    <scope>NUCLEOTIDE SEQUENCE [LARGE SCALE GENOMIC DNA]</scope>
    <source>
        <strain evidence="11 12">KA25</strain>
    </source>
</reference>
<dbReference type="PROSITE" id="PS51330">
    <property type="entry name" value="DHFR_2"/>
    <property type="match status" value="1"/>
</dbReference>
<evidence type="ECO:0000256" key="6">
    <source>
        <dbReference type="ARBA" id="ARBA00023002"/>
    </source>
</evidence>
<dbReference type="EC" id="1.5.1.3" evidence="3 8"/>
<dbReference type="PIRSF" id="PIRSF000194">
    <property type="entry name" value="DHFR"/>
    <property type="match status" value="1"/>
</dbReference>
<dbReference type="CDD" id="cd00209">
    <property type="entry name" value="DHFR"/>
    <property type="match status" value="1"/>
</dbReference>
<organism evidence="11 12">
    <name type="scientific">Cereibacter azotoformans</name>
    <dbReference type="NCBI Taxonomy" id="43057"/>
    <lineage>
        <taxon>Bacteria</taxon>
        <taxon>Pseudomonadati</taxon>
        <taxon>Pseudomonadota</taxon>
        <taxon>Alphaproteobacteria</taxon>
        <taxon>Rhodobacterales</taxon>
        <taxon>Paracoccaceae</taxon>
        <taxon>Cereibacter</taxon>
    </lineage>
</organism>
<dbReference type="GO" id="GO:0046654">
    <property type="term" value="P:tetrahydrofolate biosynthetic process"/>
    <property type="evidence" value="ECO:0007669"/>
    <property type="project" value="UniProtKB-UniPathway"/>
</dbReference>
<evidence type="ECO:0000256" key="7">
    <source>
        <dbReference type="ARBA" id="ARBA00025067"/>
    </source>
</evidence>
<dbReference type="GO" id="GO:0050661">
    <property type="term" value="F:NADP binding"/>
    <property type="evidence" value="ECO:0007669"/>
    <property type="project" value="InterPro"/>
</dbReference>
<dbReference type="InterPro" id="IPR012259">
    <property type="entry name" value="DHFR"/>
</dbReference>
<comment type="function">
    <text evidence="7 8">Key enzyme in folate metabolism. Catalyzes an essential reaction for de novo glycine and purine synthesis, and for DNA precursor synthesis.</text>
</comment>
<evidence type="ECO:0000256" key="5">
    <source>
        <dbReference type="ARBA" id="ARBA00022857"/>
    </source>
</evidence>
<dbReference type="OrthoDB" id="9804315at2"/>
<dbReference type="PANTHER" id="PTHR48069:SF3">
    <property type="entry name" value="DIHYDROFOLATE REDUCTASE"/>
    <property type="match status" value="1"/>
</dbReference>
<dbReference type="UniPathway" id="UPA00077">
    <property type="reaction ID" value="UER00158"/>
</dbReference>
<dbReference type="GO" id="GO:0046655">
    <property type="term" value="P:folic acid metabolic process"/>
    <property type="evidence" value="ECO:0007669"/>
    <property type="project" value="TreeGrafter"/>
</dbReference>
<dbReference type="GO" id="GO:0046452">
    <property type="term" value="P:dihydrofolate metabolic process"/>
    <property type="evidence" value="ECO:0007669"/>
    <property type="project" value="TreeGrafter"/>
</dbReference>
<dbReference type="GO" id="GO:0005829">
    <property type="term" value="C:cytosol"/>
    <property type="evidence" value="ECO:0007669"/>
    <property type="project" value="TreeGrafter"/>
</dbReference>
<accession>A0A2T5JWK1</accession>
<evidence type="ECO:0000256" key="8">
    <source>
        <dbReference type="PIRNR" id="PIRNR000194"/>
    </source>
</evidence>
<dbReference type="PRINTS" id="PR00070">
    <property type="entry name" value="DHFR"/>
</dbReference>
<proteinExistence type="inferred from homology"/>
<dbReference type="AlphaFoldDB" id="A0A2T5JWK1"/>
<dbReference type="InterPro" id="IPR001796">
    <property type="entry name" value="DHFR_dom"/>
</dbReference>
<dbReference type="SUPFAM" id="SSF53597">
    <property type="entry name" value="Dihydrofolate reductase-like"/>
    <property type="match status" value="1"/>
</dbReference>
<dbReference type="Proteomes" id="UP000244060">
    <property type="component" value="Unassembled WGS sequence"/>
</dbReference>
<evidence type="ECO:0000256" key="2">
    <source>
        <dbReference type="ARBA" id="ARBA00009539"/>
    </source>
</evidence>
<comment type="caution">
    <text evidence="11">The sequence shown here is derived from an EMBL/GenBank/DDBJ whole genome shotgun (WGS) entry which is preliminary data.</text>
</comment>
<gene>
    <name evidence="11" type="ORF">C8J28_11618</name>
</gene>
<comment type="catalytic activity">
    <reaction evidence="8">
        <text>(6S)-5,6,7,8-tetrahydrofolate + NADP(+) = 7,8-dihydrofolate + NADPH + H(+)</text>
        <dbReference type="Rhea" id="RHEA:15009"/>
        <dbReference type="ChEBI" id="CHEBI:15378"/>
        <dbReference type="ChEBI" id="CHEBI:57451"/>
        <dbReference type="ChEBI" id="CHEBI:57453"/>
        <dbReference type="ChEBI" id="CHEBI:57783"/>
        <dbReference type="ChEBI" id="CHEBI:58349"/>
        <dbReference type="EC" id="1.5.1.3"/>
    </reaction>
</comment>
<dbReference type="PANTHER" id="PTHR48069">
    <property type="entry name" value="DIHYDROFOLATE REDUCTASE"/>
    <property type="match status" value="1"/>
</dbReference>
<dbReference type="Gene3D" id="3.40.430.10">
    <property type="entry name" value="Dihydrofolate Reductase, subunit A"/>
    <property type="match status" value="1"/>
</dbReference>
<evidence type="ECO:0000256" key="9">
    <source>
        <dbReference type="RuleBase" id="RU004474"/>
    </source>
</evidence>
<sequence length="159" mass="17531">MLTLVVARAKGGAIGKDGTIPWHAPEDLAFFQRETLGGALIMGRRTWESLPKRPLPRRLNIVVTSRKLEGEALFTSFDAAIPAARAAGHARIYSIGGARVFSAHLPIADRLLVTEVDLEVEGADTFFPEFDPSEWVCAARIELRAASPACVLYEYLRRR</sequence>
<keyword evidence="4 8" id="KW-0554">One-carbon metabolism</keyword>
<keyword evidence="12" id="KW-1185">Reference proteome</keyword>
<dbReference type="InterPro" id="IPR017925">
    <property type="entry name" value="DHFR_CS"/>
</dbReference>
<evidence type="ECO:0000313" key="12">
    <source>
        <dbReference type="Proteomes" id="UP000244060"/>
    </source>
</evidence>
<evidence type="ECO:0000256" key="4">
    <source>
        <dbReference type="ARBA" id="ARBA00022563"/>
    </source>
</evidence>
<protein>
    <recommendedName>
        <fullName evidence="3 8">Dihydrofolate reductase</fullName>
        <ecNumber evidence="3 8">1.5.1.3</ecNumber>
    </recommendedName>
</protein>
<dbReference type="GO" id="GO:0004146">
    <property type="term" value="F:dihydrofolate reductase activity"/>
    <property type="evidence" value="ECO:0007669"/>
    <property type="project" value="UniProtKB-EC"/>
</dbReference>
<keyword evidence="6 8" id="KW-0560">Oxidoreductase</keyword>
<evidence type="ECO:0000259" key="10">
    <source>
        <dbReference type="PROSITE" id="PS51330"/>
    </source>
</evidence>
<dbReference type="RefSeq" id="WP_108221667.1">
    <property type="nucleotide sequence ID" value="NZ_CP090021.1"/>
</dbReference>
<dbReference type="GO" id="GO:0006730">
    <property type="term" value="P:one-carbon metabolic process"/>
    <property type="evidence" value="ECO:0007669"/>
    <property type="project" value="UniProtKB-KW"/>
</dbReference>
<dbReference type="EMBL" id="QAOT01000016">
    <property type="protein sequence ID" value="PTR14547.1"/>
    <property type="molecule type" value="Genomic_DNA"/>
</dbReference>
<keyword evidence="5 8" id="KW-0521">NADP</keyword>
<dbReference type="PROSITE" id="PS00075">
    <property type="entry name" value="DHFR_1"/>
    <property type="match status" value="1"/>
</dbReference>
<dbReference type="Pfam" id="PF00186">
    <property type="entry name" value="DHFR_1"/>
    <property type="match status" value="1"/>
</dbReference>
<comment type="similarity">
    <text evidence="2 8 9">Belongs to the dihydrofolate reductase family.</text>
</comment>
<evidence type="ECO:0000256" key="3">
    <source>
        <dbReference type="ARBA" id="ARBA00012856"/>
    </source>
</evidence>